<dbReference type="EMBL" id="BMFO01000002">
    <property type="protein sequence ID" value="GGF93585.1"/>
    <property type="molecule type" value="Genomic_DNA"/>
</dbReference>
<proteinExistence type="predicted"/>
<dbReference type="Proteomes" id="UP000632858">
    <property type="component" value="Unassembled WGS sequence"/>
</dbReference>
<feature type="region of interest" description="Disordered" evidence="1">
    <location>
        <begin position="1"/>
        <end position="24"/>
    </location>
</feature>
<organism evidence="2 3">
    <name type="scientific">Arenimonas maotaiensis</name>
    <dbReference type="NCBI Taxonomy" id="1446479"/>
    <lineage>
        <taxon>Bacteria</taxon>
        <taxon>Pseudomonadati</taxon>
        <taxon>Pseudomonadota</taxon>
        <taxon>Gammaproteobacteria</taxon>
        <taxon>Lysobacterales</taxon>
        <taxon>Lysobacteraceae</taxon>
        <taxon>Arenimonas</taxon>
    </lineage>
</organism>
<protein>
    <submittedName>
        <fullName evidence="2">Uncharacterized protein</fullName>
    </submittedName>
</protein>
<evidence type="ECO:0000313" key="2">
    <source>
        <dbReference type="EMBL" id="GGF93585.1"/>
    </source>
</evidence>
<dbReference type="AlphaFoldDB" id="A0A917FPM0"/>
<evidence type="ECO:0000313" key="3">
    <source>
        <dbReference type="Proteomes" id="UP000632858"/>
    </source>
</evidence>
<reference evidence="2" key="2">
    <citation type="submission" date="2020-09" db="EMBL/GenBank/DDBJ databases">
        <authorList>
            <person name="Sun Q."/>
            <person name="Zhou Y."/>
        </authorList>
    </citation>
    <scope>NUCLEOTIDE SEQUENCE</scope>
    <source>
        <strain evidence="2">CGMCC 1.12726</strain>
    </source>
</reference>
<dbReference type="RefSeq" id="WP_188449295.1">
    <property type="nucleotide sequence ID" value="NZ_BMFO01000002.1"/>
</dbReference>
<sequence length="536" mass="58014">MSRAYRELSEGLPPGAVTANPAPPAGGRALKQWLDNLPRQNIVRTGEFLRDAGFSAMSTPMSGADRFNQLETLRTVAIETILWLERQFLNSPLPLTDERLSAAALAQQLHMALADGYRMACAEICHPDGKVPLLRGGNVAVAIGRGLWHYTQALQLTWKIYRDPPEGVWLGLHRLYRFAAECKLHQKTVDDPLVPGGYRPQLEYTQTALLALVNPLAFAPAEQDRIRQLVSECDGHCVIVGPSGVEHRAPLPQDEARPVELDEDAGYIDFAQFYQTLSDAASAAQDGVSVLTPPSGRVEAPVALLRRMLRALGQAAARGAPRLPGGFALETTVGLSAVHYFAAGRMDFDSYIQNLSRLGSQGIRLGADWLHAGDSPLHRLLPAQVLDHGLGGYRLLWPAGQQPRARIGELVGLNGSAPGLEPDWMLGVIRWLRYGADGGLMAGVELLSRRCLAVAVRPGGDHRGQPLRALALQPLDDGIAPGYVLAGRLDAPKSGFDVLYGYEPFRLGPPTGMRTVKASVAHAALAMDYTLLTEES</sequence>
<reference evidence="2" key="1">
    <citation type="journal article" date="2014" name="Int. J. Syst. Evol. Microbiol.">
        <title>Complete genome sequence of Corynebacterium casei LMG S-19264T (=DSM 44701T), isolated from a smear-ripened cheese.</title>
        <authorList>
            <consortium name="US DOE Joint Genome Institute (JGI-PGF)"/>
            <person name="Walter F."/>
            <person name="Albersmeier A."/>
            <person name="Kalinowski J."/>
            <person name="Ruckert C."/>
        </authorList>
    </citation>
    <scope>NUCLEOTIDE SEQUENCE</scope>
    <source>
        <strain evidence="2">CGMCC 1.12726</strain>
    </source>
</reference>
<keyword evidence="3" id="KW-1185">Reference proteome</keyword>
<gene>
    <name evidence="2" type="ORF">GCM10010960_14240</name>
</gene>
<name>A0A917FPM0_9GAMM</name>
<evidence type="ECO:0000256" key="1">
    <source>
        <dbReference type="SAM" id="MobiDB-lite"/>
    </source>
</evidence>
<accession>A0A917FPM0</accession>
<comment type="caution">
    <text evidence="2">The sequence shown here is derived from an EMBL/GenBank/DDBJ whole genome shotgun (WGS) entry which is preliminary data.</text>
</comment>